<evidence type="ECO:0000313" key="1">
    <source>
        <dbReference type="EMBL" id="MFD1534290.1"/>
    </source>
</evidence>
<gene>
    <name evidence="1" type="ORF">ACFSCY_33225</name>
</gene>
<accession>A0ABW4FVC2</accession>
<keyword evidence="2" id="KW-1185">Reference proteome</keyword>
<reference evidence="2" key="1">
    <citation type="journal article" date="2019" name="Int. J. Syst. Evol. Microbiol.">
        <title>The Global Catalogue of Microorganisms (GCM) 10K type strain sequencing project: providing services to taxonomists for standard genome sequencing and annotation.</title>
        <authorList>
            <consortium name="The Broad Institute Genomics Platform"/>
            <consortium name="The Broad Institute Genome Sequencing Center for Infectious Disease"/>
            <person name="Wu L."/>
            <person name="Ma J."/>
        </authorList>
    </citation>
    <scope>NUCLEOTIDE SEQUENCE [LARGE SCALE GENOMIC DNA]</scope>
    <source>
        <strain evidence="2">JCM 12165</strain>
    </source>
</reference>
<sequence length="64" mass="7110">MADLLDAIELGGVEAGERWLRSRGLPYSKPSRREHPRYAVRGQEWAPLPPADDQIKVRTTAGPA</sequence>
<proteinExistence type="predicted"/>
<organism evidence="1 2">
    <name type="scientific">Pseudonocardia aurantiaca</name>
    <dbReference type="NCBI Taxonomy" id="75290"/>
    <lineage>
        <taxon>Bacteria</taxon>
        <taxon>Bacillati</taxon>
        <taxon>Actinomycetota</taxon>
        <taxon>Actinomycetes</taxon>
        <taxon>Pseudonocardiales</taxon>
        <taxon>Pseudonocardiaceae</taxon>
        <taxon>Pseudonocardia</taxon>
    </lineage>
</organism>
<comment type="caution">
    <text evidence="1">The sequence shown here is derived from an EMBL/GenBank/DDBJ whole genome shotgun (WGS) entry which is preliminary data.</text>
</comment>
<dbReference type="RefSeq" id="WP_343984723.1">
    <property type="nucleotide sequence ID" value="NZ_BAAAJG010000025.1"/>
</dbReference>
<dbReference type="EMBL" id="JBHUCP010000033">
    <property type="protein sequence ID" value="MFD1534290.1"/>
    <property type="molecule type" value="Genomic_DNA"/>
</dbReference>
<evidence type="ECO:0000313" key="2">
    <source>
        <dbReference type="Proteomes" id="UP001597145"/>
    </source>
</evidence>
<name>A0ABW4FVC2_9PSEU</name>
<protein>
    <submittedName>
        <fullName evidence="1">Uncharacterized protein</fullName>
    </submittedName>
</protein>
<dbReference type="Proteomes" id="UP001597145">
    <property type="component" value="Unassembled WGS sequence"/>
</dbReference>